<feature type="domain" description="Transglycosylase SLT" evidence="2">
    <location>
        <begin position="173"/>
        <end position="215"/>
    </location>
</feature>
<dbReference type="EMBL" id="JACHBS010000001">
    <property type="protein sequence ID" value="MBB5618318.1"/>
    <property type="molecule type" value="Genomic_DNA"/>
</dbReference>
<proteinExistence type="predicted"/>
<evidence type="ECO:0000256" key="1">
    <source>
        <dbReference type="SAM" id="MobiDB-lite"/>
    </source>
</evidence>
<feature type="region of interest" description="Disordered" evidence="1">
    <location>
        <begin position="51"/>
        <end position="75"/>
    </location>
</feature>
<dbReference type="CDD" id="cd13399">
    <property type="entry name" value="Slt35-like"/>
    <property type="match status" value="1"/>
</dbReference>
<organism evidence="3 4">
    <name type="scientific">Microcella frigidaquae</name>
    <dbReference type="NCBI Taxonomy" id="424758"/>
    <lineage>
        <taxon>Bacteria</taxon>
        <taxon>Bacillati</taxon>
        <taxon>Actinomycetota</taxon>
        <taxon>Actinomycetes</taxon>
        <taxon>Micrococcales</taxon>
        <taxon>Microbacteriaceae</taxon>
        <taxon>Microcella</taxon>
    </lineage>
</organism>
<dbReference type="RefSeq" id="WP_153982239.1">
    <property type="nucleotide sequence ID" value="NZ_BAAANZ010000002.1"/>
</dbReference>
<evidence type="ECO:0000259" key="2">
    <source>
        <dbReference type="Pfam" id="PF13406"/>
    </source>
</evidence>
<dbReference type="GO" id="GO:0009253">
    <property type="term" value="P:peptidoglycan catabolic process"/>
    <property type="evidence" value="ECO:0007669"/>
    <property type="project" value="TreeGrafter"/>
</dbReference>
<dbReference type="PANTHER" id="PTHR30163:SF8">
    <property type="entry name" value="LYTIC MUREIN TRANSGLYCOSYLASE"/>
    <property type="match status" value="1"/>
</dbReference>
<sequence length="262" mass="26370">MSLRRTHVALIAAAVLAAAAIVVGVGLAPRLAGSGPDAPAQPAADFAPRWAAPAPLPAEDPDRDRPGTSTRPDPAWVSAVAGAAGIPERALAAYAGAALAKHAERPDCALGWNTLAAIGWVESRHGSHGGSSIAADGTVSPPIVGVALDGGSTALIADSDGGTLDGDAEFDRAIGPMQFIPQSWRNWAVDASADGVADPHNIDDAALAAANYLCRATPTLGDEQSWRTGIAAYNGDPAYLDAVATAAAQYSAAAERTGRNGD</sequence>
<reference evidence="3 4" key="1">
    <citation type="submission" date="2020-08" db="EMBL/GenBank/DDBJ databases">
        <title>Sequencing the genomes of 1000 actinobacteria strains.</title>
        <authorList>
            <person name="Klenk H.-P."/>
        </authorList>
    </citation>
    <scope>NUCLEOTIDE SEQUENCE [LARGE SCALE GENOMIC DNA]</scope>
    <source>
        <strain evidence="3 4">DSM 23889</strain>
    </source>
</reference>
<dbReference type="PANTHER" id="PTHR30163">
    <property type="entry name" value="MEMBRANE-BOUND LYTIC MUREIN TRANSGLYCOSYLASE B"/>
    <property type="match status" value="1"/>
</dbReference>
<accession>A0A840XNZ6</accession>
<dbReference type="Pfam" id="PF13406">
    <property type="entry name" value="SLT_2"/>
    <property type="match status" value="1"/>
</dbReference>
<dbReference type="OrthoDB" id="9796191at2"/>
<evidence type="ECO:0000313" key="3">
    <source>
        <dbReference type="EMBL" id="MBB5618318.1"/>
    </source>
</evidence>
<comment type="caution">
    <text evidence="3">The sequence shown here is derived from an EMBL/GenBank/DDBJ whole genome shotgun (WGS) entry which is preliminary data.</text>
</comment>
<dbReference type="InterPro" id="IPR031304">
    <property type="entry name" value="SLT_2"/>
</dbReference>
<dbReference type="Proteomes" id="UP000552883">
    <property type="component" value="Unassembled WGS sequence"/>
</dbReference>
<dbReference type="AlphaFoldDB" id="A0A840XNZ6"/>
<dbReference type="GO" id="GO:0008933">
    <property type="term" value="F:peptidoglycan lytic transglycosylase activity"/>
    <property type="evidence" value="ECO:0007669"/>
    <property type="project" value="TreeGrafter"/>
</dbReference>
<keyword evidence="4" id="KW-1185">Reference proteome</keyword>
<evidence type="ECO:0000313" key="4">
    <source>
        <dbReference type="Proteomes" id="UP000552883"/>
    </source>
</evidence>
<name>A0A840XNZ6_9MICO</name>
<gene>
    <name evidence="3" type="ORF">BJ959_001814</name>
</gene>
<dbReference type="SUPFAM" id="SSF53955">
    <property type="entry name" value="Lysozyme-like"/>
    <property type="match status" value="1"/>
</dbReference>
<dbReference type="Gene3D" id="1.10.530.10">
    <property type="match status" value="1"/>
</dbReference>
<dbReference type="InterPro" id="IPR023346">
    <property type="entry name" value="Lysozyme-like_dom_sf"/>
</dbReference>
<protein>
    <submittedName>
        <fullName evidence="3">Membrane-bound lytic murein transglycosylase B</fullName>
    </submittedName>
</protein>
<dbReference type="InterPro" id="IPR043426">
    <property type="entry name" value="MltB-like"/>
</dbReference>